<name>A0A2T2N0A2_CORCC</name>
<organism evidence="6 7">
    <name type="scientific">Corynespora cassiicola Philippines</name>
    <dbReference type="NCBI Taxonomy" id="1448308"/>
    <lineage>
        <taxon>Eukaryota</taxon>
        <taxon>Fungi</taxon>
        <taxon>Dikarya</taxon>
        <taxon>Ascomycota</taxon>
        <taxon>Pezizomycotina</taxon>
        <taxon>Dothideomycetes</taxon>
        <taxon>Pleosporomycetidae</taxon>
        <taxon>Pleosporales</taxon>
        <taxon>Corynesporascaceae</taxon>
        <taxon>Corynespora</taxon>
    </lineage>
</organism>
<accession>A0A2T2N0A2</accession>
<dbReference type="AlphaFoldDB" id="A0A2T2N0A2"/>
<dbReference type="PROSITE" id="PS00109">
    <property type="entry name" value="PROTEIN_KINASE_TYR"/>
    <property type="match status" value="1"/>
</dbReference>
<evidence type="ECO:0000313" key="7">
    <source>
        <dbReference type="Proteomes" id="UP000240883"/>
    </source>
</evidence>
<sequence length="534" mass="60131">MPNKPIPGSISKRKLDIGLAYSLTDELEESNKDVYDWPRILVPGELKSNAREDSHSTTWFDLVRYAREMLSAQDTRRFVLGFTLCGPIMRIWEFHRLGVVGSTPFDINKDAHMFVSTMLGWLWISEEELGFDPTIIEDRGKHISISRNGHTERGMLEGVIKRQRSLAGRATTCWKGFLHNASERTFVVKDSWEYEERLEEGLLLKEATEAGVKNVARYYHHETVFVGGNMDNVLANVRKGMNDQLGRNPLQRRAAHSVSAMHSATSTASGARGGKGRSRSMNRSLAQKRSSSDIQASMPPPERSCSNSPVKQDLQRRRNRVHPRLIMEDVGKNLYEASAPLSILIGLIGGIKGHESLLQAGILHRDISVGNIMLTVAEDDGFLIDLDLAVKIDREGASGAPSKTGTKVFMAIGALYGEEHTFMHNLESFFWVLFWVCIHCTGPHGHRRVSRIESWNFASTEDLAKIKKGSVDEEDRFSKEVEESFTPYCSQLIPCIKDLRKVVFPGGKRWLKGDQQLYSQMMAVLQQALRDLDT</sequence>
<dbReference type="STRING" id="1448308.A0A2T2N0A2"/>
<feature type="domain" description="Fungal-type protein kinase" evidence="5">
    <location>
        <begin position="16"/>
        <end position="437"/>
    </location>
</feature>
<dbReference type="InterPro" id="IPR011009">
    <property type="entry name" value="Kinase-like_dom_sf"/>
</dbReference>
<feature type="compositionally biased region" description="Polar residues" evidence="4">
    <location>
        <begin position="281"/>
        <end position="295"/>
    </location>
</feature>
<dbReference type="Proteomes" id="UP000240883">
    <property type="component" value="Unassembled WGS sequence"/>
</dbReference>
<comment type="catalytic activity">
    <reaction evidence="2">
        <text>L-threonyl-[protein] + ATP = O-phospho-L-threonyl-[protein] + ADP + H(+)</text>
        <dbReference type="Rhea" id="RHEA:46608"/>
        <dbReference type="Rhea" id="RHEA-COMP:11060"/>
        <dbReference type="Rhea" id="RHEA-COMP:11605"/>
        <dbReference type="ChEBI" id="CHEBI:15378"/>
        <dbReference type="ChEBI" id="CHEBI:30013"/>
        <dbReference type="ChEBI" id="CHEBI:30616"/>
        <dbReference type="ChEBI" id="CHEBI:61977"/>
        <dbReference type="ChEBI" id="CHEBI:456216"/>
        <dbReference type="EC" id="2.7.11.1"/>
    </reaction>
</comment>
<dbReference type="InterPro" id="IPR008266">
    <property type="entry name" value="Tyr_kinase_AS"/>
</dbReference>
<dbReference type="GO" id="GO:0004674">
    <property type="term" value="F:protein serine/threonine kinase activity"/>
    <property type="evidence" value="ECO:0007669"/>
    <property type="project" value="UniProtKB-EC"/>
</dbReference>
<dbReference type="Gene3D" id="1.10.510.10">
    <property type="entry name" value="Transferase(Phosphotransferase) domain 1"/>
    <property type="match status" value="1"/>
</dbReference>
<evidence type="ECO:0000256" key="3">
    <source>
        <dbReference type="ARBA" id="ARBA00048679"/>
    </source>
</evidence>
<evidence type="ECO:0000256" key="4">
    <source>
        <dbReference type="SAM" id="MobiDB-lite"/>
    </source>
</evidence>
<dbReference type="OrthoDB" id="5584477at2759"/>
<dbReference type="InterPro" id="IPR040976">
    <property type="entry name" value="Pkinase_fungal"/>
</dbReference>
<evidence type="ECO:0000313" key="6">
    <source>
        <dbReference type="EMBL" id="PSN58875.1"/>
    </source>
</evidence>
<evidence type="ECO:0000256" key="2">
    <source>
        <dbReference type="ARBA" id="ARBA00047899"/>
    </source>
</evidence>
<dbReference type="PANTHER" id="PTHR38248:SF2">
    <property type="entry name" value="FUNK1 11"/>
    <property type="match status" value="1"/>
</dbReference>
<dbReference type="EMBL" id="KZ678184">
    <property type="protein sequence ID" value="PSN58875.1"/>
    <property type="molecule type" value="Genomic_DNA"/>
</dbReference>
<dbReference type="Pfam" id="PF17667">
    <property type="entry name" value="Pkinase_fungal"/>
    <property type="match status" value="1"/>
</dbReference>
<keyword evidence="7" id="KW-1185">Reference proteome</keyword>
<evidence type="ECO:0000256" key="1">
    <source>
        <dbReference type="ARBA" id="ARBA00012513"/>
    </source>
</evidence>
<dbReference type="PANTHER" id="PTHR38248">
    <property type="entry name" value="FUNK1 6"/>
    <property type="match status" value="1"/>
</dbReference>
<dbReference type="SUPFAM" id="SSF56112">
    <property type="entry name" value="Protein kinase-like (PK-like)"/>
    <property type="match status" value="1"/>
</dbReference>
<reference evidence="6 7" key="1">
    <citation type="journal article" date="2018" name="Front. Microbiol.">
        <title>Genome-Wide Analysis of Corynespora cassiicola Leaf Fall Disease Putative Effectors.</title>
        <authorList>
            <person name="Lopez D."/>
            <person name="Ribeiro S."/>
            <person name="Label P."/>
            <person name="Fumanal B."/>
            <person name="Venisse J.S."/>
            <person name="Kohler A."/>
            <person name="de Oliveira R.R."/>
            <person name="Labutti K."/>
            <person name="Lipzen A."/>
            <person name="Lail K."/>
            <person name="Bauer D."/>
            <person name="Ohm R.A."/>
            <person name="Barry K.W."/>
            <person name="Spatafora J."/>
            <person name="Grigoriev I.V."/>
            <person name="Martin F.M."/>
            <person name="Pujade-Renaud V."/>
        </authorList>
    </citation>
    <scope>NUCLEOTIDE SEQUENCE [LARGE SCALE GENOMIC DNA]</scope>
    <source>
        <strain evidence="6 7">Philippines</strain>
    </source>
</reference>
<evidence type="ECO:0000259" key="5">
    <source>
        <dbReference type="Pfam" id="PF17667"/>
    </source>
</evidence>
<feature type="region of interest" description="Disordered" evidence="4">
    <location>
        <begin position="252"/>
        <end position="320"/>
    </location>
</feature>
<proteinExistence type="predicted"/>
<protein>
    <recommendedName>
        <fullName evidence="1">non-specific serine/threonine protein kinase</fullName>
        <ecNumber evidence="1">2.7.11.1</ecNumber>
    </recommendedName>
</protein>
<dbReference type="EC" id="2.7.11.1" evidence="1"/>
<comment type="catalytic activity">
    <reaction evidence="3">
        <text>L-seryl-[protein] + ATP = O-phospho-L-seryl-[protein] + ADP + H(+)</text>
        <dbReference type="Rhea" id="RHEA:17989"/>
        <dbReference type="Rhea" id="RHEA-COMP:9863"/>
        <dbReference type="Rhea" id="RHEA-COMP:11604"/>
        <dbReference type="ChEBI" id="CHEBI:15378"/>
        <dbReference type="ChEBI" id="CHEBI:29999"/>
        <dbReference type="ChEBI" id="CHEBI:30616"/>
        <dbReference type="ChEBI" id="CHEBI:83421"/>
        <dbReference type="ChEBI" id="CHEBI:456216"/>
        <dbReference type="EC" id="2.7.11.1"/>
    </reaction>
</comment>
<gene>
    <name evidence="6" type="ORF">BS50DRAFT_663036</name>
</gene>